<protein>
    <submittedName>
        <fullName evidence="6">Acyl-CoA thioesterase YciA</fullName>
    </submittedName>
</protein>
<evidence type="ECO:0000313" key="7">
    <source>
        <dbReference type="Proteomes" id="UP000199594"/>
    </source>
</evidence>
<dbReference type="AlphaFoldDB" id="A0A1I7C2M9"/>
<evidence type="ECO:0000259" key="5">
    <source>
        <dbReference type="PROSITE" id="PS51770"/>
    </source>
</evidence>
<dbReference type="GO" id="GO:0005829">
    <property type="term" value="C:cytosol"/>
    <property type="evidence" value="ECO:0007669"/>
    <property type="project" value="TreeGrafter"/>
</dbReference>
<sequence length="155" mass="16984">MNTATPSMPPTTTMRVETPAMTDIDDTPAPQGQLTLKLLASRQDTNLHGDIPGGWLVARMDEAAEVAAGREALGRTANVAIEAMDFLCPVRVGSMVNIFTRVSEIGHSSIKIDVEVWIRAPHERDPQELHKVTEARFVMVALDENGRIRGVRQEA</sequence>
<dbReference type="CDD" id="cd03442">
    <property type="entry name" value="BFIT_BACH"/>
    <property type="match status" value="1"/>
</dbReference>
<dbReference type="GO" id="GO:0006637">
    <property type="term" value="P:acyl-CoA metabolic process"/>
    <property type="evidence" value="ECO:0007669"/>
    <property type="project" value="TreeGrafter"/>
</dbReference>
<evidence type="ECO:0000256" key="2">
    <source>
        <dbReference type="ARBA" id="ARBA00022801"/>
    </source>
</evidence>
<dbReference type="PROSITE" id="PS51770">
    <property type="entry name" value="HOTDOG_ACOT"/>
    <property type="match status" value="1"/>
</dbReference>
<dbReference type="Pfam" id="PF03061">
    <property type="entry name" value="4HBT"/>
    <property type="match status" value="1"/>
</dbReference>
<keyword evidence="2 3" id="KW-0378">Hydrolase</keyword>
<evidence type="ECO:0000256" key="3">
    <source>
        <dbReference type="PROSITE-ProRule" id="PRU01106"/>
    </source>
</evidence>
<dbReference type="PANTHER" id="PTHR11049">
    <property type="entry name" value="ACYL COENZYME A THIOESTER HYDROLASE"/>
    <property type="match status" value="1"/>
</dbReference>
<dbReference type="Proteomes" id="UP000199594">
    <property type="component" value="Unassembled WGS sequence"/>
</dbReference>
<name>A0A1I7C2M9_9GAMM</name>
<proteinExistence type="inferred from homology"/>
<organism evidence="6 7">
    <name type="scientific">Halomonas saccharevitans</name>
    <dbReference type="NCBI Taxonomy" id="416872"/>
    <lineage>
        <taxon>Bacteria</taxon>
        <taxon>Pseudomonadati</taxon>
        <taxon>Pseudomonadota</taxon>
        <taxon>Gammaproteobacteria</taxon>
        <taxon>Oceanospirillales</taxon>
        <taxon>Halomonadaceae</taxon>
        <taxon>Halomonas</taxon>
    </lineage>
</organism>
<dbReference type="InterPro" id="IPR006683">
    <property type="entry name" value="Thioestr_dom"/>
</dbReference>
<feature type="compositionally biased region" description="Low complexity" evidence="4">
    <location>
        <begin position="1"/>
        <end position="14"/>
    </location>
</feature>
<evidence type="ECO:0000256" key="4">
    <source>
        <dbReference type="SAM" id="MobiDB-lite"/>
    </source>
</evidence>
<gene>
    <name evidence="6" type="ORF">SAMN04487956_1349</name>
</gene>
<dbReference type="PANTHER" id="PTHR11049:SF5">
    <property type="entry name" value="ACYL-COA THIOESTER HYDROLASE YCIA"/>
    <property type="match status" value="1"/>
</dbReference>
<dbReference type="Gene3D" id="3.10.129.10">
    <property type="entry name" value="Hotdog Thioesterase"/>
    <property type="match status" value="1"/>
</dbReference>
<dbReference type="InterPro" id="IPR040170">
    <property type="entry name" value="Cytosol_ACT"/>
</dbReference>
<dbReference type="SUPFAM" id="SSF54637">
    <property type="entry name" value="Thioesterase/thiol ester dehydrase-isomerase"/>
    <property type="match status" value="1"/>
</dbReference>
<reference evidence="6 7" key="1">
    <citation type="submission" date="2016-10" db="EMBL/GenBank/DDBJ databases">
        <authorList>
            <person name="de Groot N.N."/>
        </authorList>
    </citation>
    <scope>NUCLEOTIDE SEQUENCE [LARGE SCALE GENOMIC DNA]</scope>
    <source>
        <strain evidence="6 7">CGMCC 1.6493</strain>
    </source>
</reference>
<dbReference type="EMBL" id="FPAQ01000034">
    <property type="protein sequence ID" value="SFT93673.1"/>
    <property type="molecule type" value="Genomic_DNA"/>
</dbReference>
<accession>A0A1I7C2M9</accession>
<feature type="domain" description="HotDog ACOT-type" evidence="5">
    <location>
        <begin position="30"/>
        <end position="145"/>
    </location>
</feature>
<dbReference type="GO" id="GO:0052816">
    <property type="term" value="F:long-chain fatty acyl-CoA hydrolase activity"/>
    <property type="evidence" value="ECO:0007669"/>
    <property type="project" value="TreeGrafter"/>
</dbReference>
<dbReference type="InterPro" id="IPR029069">
    <property type="entry name" value="HotDog_dom_sf"/>
</dbReference>
<feature type="region of interest" description="Disordered" evidence="4">
    <location>
        <begin position="1"/>
        <end position="29"/>
    </location>
</feature>
<evidence type="ECO:0000313" key="6">
    <source>
        <dbReference type="EMBL" id="SFT93673.1"/>
    </source>
</evidence>
<dbReference type="GO" id="GO:0009062">
    <property type="term" value="P:fatty acid catabolic process"/>
    <property type="evidence" value="ECO:0007669"/>
    <property type="project" value="TreeGrafter"/>
</dbReference>
<dbReference type="InterPro" id="IPR033120">
    <property type="entry name" value="HOTDOG_ACOT"/>
</dbReference>
<evidence type="ECO:0000256" key="1">
    <source>
        <dbReference type="ARBA" id="ARBA00010458"/>
    </source>
</evidence>
<comment type="similarity">
    <text evidence="1">Belongs to the acyl coenzyme A hydrolase family.</text>
</comment>